<evidence type="ECO:0000256" key="1">
    <source>
        <dbReference type="SAM" id="Phobius"/>
    </source>
</evidence>
<dbReference type="STRING" id="159292.SAMN05192546_104161"/>
<dbReference type="AlphaFoldDB" id="A0A1H3MJF8"/>
<dbReference type="EMBL" id="FNPV01000004">
    <property type="protein sequence ID" value="SDY76716.1"/>
    <property type="molecule type" value="Genomic_DNA"/>
</dbReference>
<protein>
    <recommendedName>
        <fullName evidence="4">DUF1850 domain-containing protein</fullName>
    </recommendedName>
</protein>
<gene>
    <name evidence="2" type="ORF">SAMN05192546_104161</name>
</gene>
<evidence type="ECO:0000313" key="2">
    <source>
        <dbReference type="EMBL" id="SDY76716.1"/>
    </source>
</evidence>
<dbReference type="RefSeq" id="WP_093312682.1">
    <property type="nucleotide sequence ID" value="NZ_FNPV01000004.1"/>
</dbReference>
<dbReference type="Proteomes" id="UP000199230">
    <property type="component" value="Unassembled WGS sequence"/>
</dbReference>
<dbReference type="OrthoDB" id="4304at2"/>
<keyword evidence="1" id="KW-1133">Transmembrane helix</keyword>
<evidence type="ECO:0008006" key="4">
    <source>
        <dbReference type="Google" id="ProtNLM"/>
    </source>
</evidence>
<evidence type="ECO:0000313" key="3">
    <source>
        <dbReference type="Proteomes" id="UP000199230"/>
    </source>
</evidence>
<dbReference type="Pfam" id="PF08905">
    <property type="entry name" value="DUF1850"/>
    <property type="match status" value="1"/>
</dbReference>
<proteinExistence type="predicted"/>
<sequence length="177" mass="20659">MINYIRKYKILFFLIGIIIVSVGCLYPSVKMVTVLQILDPTKDDQLLYQVRIEPGNSFSIHWKHSVTKQPVIETYYLQPELTIGIQEMFFNEHGPNLPAGPEGGTKWEIKDGMFRVYNYDVSFKKLPVRIGREVADHTFYYDHHEVPLRELASPGGFVEIEATNISLLKYYMRREVR</sequence>
<accession>A0A1H3MJF8</accession>
<keyword evidence="1" id="KW-0812">Transmembrane</keyword>
<keyword evidence="3" id="KW-1185">Reference proteome</keyword>
<reference evidence="2 3" key="1">
    <citation type="submission" date="2016-10" db="EMBL/GenBank/DDBJ databases">
        <authorList>
            <person name="de Groot N.N."/>
        </authorList>
    </citation>
    <scope>NUCLEOTIDE SEQUENCE [LARGE SCALE GENOMIC DNA]</scope>
    <source>
        <strain evidence="2 3">APO</strain>
    </source>
</reference>
<feature type="transmembrane region" description="Helical" evidence="1">
    <location>
        <begin position="12"/>
        <end position="29"/>
    </location>
</feature>
<dbReference type="PROSITE" id="PS51257">
    <property type="entry name" value="PROKAR_LIPOPROTEIN"/>
    <property type="match status" value="1"/>
</dbReference>
<keyword evidence="1" id="KW-0472">Membrane</keyword>
<dbReference type="InterPro" id="IPR015001">
    <property type="entry name" value="DUF1850"/>
</dbReference>
<name>A0A1H3MJF8_9FIRM</name>
<organism evidence="2 3">
    <name type="scientific">Tindallia californiensis</name>
    <dbReference type="NCBI Taxonomy" id="159292"/>
    <lineage>
        <taxon>Bacteria</taxon>
        <taxon>Bacillati</taxon>
        <taxon>Bacillota</taxon>
        <taxon>Clostridia</taxon>
        <taxon>Peptostreptococcales</taxon>
        <taxon>Tindalliaceae</taxon>
        <taxon>Tindallia</taxon>
    </lineage>
</organism>